<dbReference type="EMBL" id="UGTP01000001">
    <property type="protein sequence ID" value="SUC12115.1"/>
    <property type="molecule type" value="Genomic_DNA"/>
</dbReference>
<reference evidence="1 2" key="1">
    <citation type="submission" date="2018-06" db="EMBL/GenBank/DDBJ databases">
        <authorList>
            <consortium name="Pathogen Informatics"/>
            <person name="Doyle S."/>
        </authorList>
    </citation>
    <scope>NUCLEOTIDE SEQUENCE [LARGE SCALE GENOMIC DNA]</scope>
    <source>
        <strain evidence="1 2">NCTC13043</strain>
    </source>
</reference>
<dbReference type="AlphaFoldDB" id="A0A379F0J3"/>
<dbReference type="Gene3D" id="2.160.20.10">
    <property type="entry name" value="Single-stranded right-handed beta-helix, Pectin lyase-like"/>
    <property type="match status" value="1"/>
</dbReference>
<dbReference type="InterPro" id="IPR011050">
    <property type="entry name" value="Pectin_lyase_fold/virulence"/>
</dbReference>
<dbReference type="SMART" id="SM00710">
    <property type="entry name" value="PbH1"/>
    <property type="match status" value="4"/>
</dbReference>
<dbReference type="PANTHER" id="PTHR11319:SF35">
    <property type="entry name" value="OUTER MEMBRANE PROTEIN PMPC-RELATED"/>
    <property type="match status" value="1"/>
</dbReference>
<protein>
    <recommendedName>
        <fullName evidence="3">Right handed beta helix domain-containing protein</fullName>
    </recommendedName>
</protein>
<dbReference type="GeneID" id="78570428"/>
<proteinExistence type="predicted"/>
<dbReference type="Proteomes" id="UP000254235">
    <property type="component" value="Unassembled WGS sequence"/>
</dbReference>
<dbReference type="SUPFAM" id="SSF51126">
    <property type="entry name" value="Pectin lyase-like"/>
    <property type="match status" value="1"/>
</dbReference>
<name>A0A379F0J3_9BACT</name>
<dbReference type="OrthoDB" id="8901262at2"/>
<evidence type="ECO:0000313" key="1">
    <source>
        <dbReference type="EMBL" id="SUC12115.1"/>
    </source>
</evidence>
<dbReference type="RefSeq" id="WP_115083030.1">
    <property type="nucleotide sequence ID" value="NZ_UGTP01000001.1"/>
</dbReference>
<gene>
    <name evidence="1" type="ORF">NCTC13043_00710</name>
</gene>
<organism evidence="1 2">
    <name type="scientific">Prevotella pallens</name>
    <dbReference type="NCBI Taxonomy" id="60133"/>
    <lineage>
        <taxon>Bacteria</taxon>
        <taxon>Pseudomonadati</taxon>
        <taxon>Bacteroidota</taxon>
        <taxon>Bacteroidia</taxon>
        <taxon>Bacteroidales</taxon>
        <taxon>Prevotellaceae</taxon>
        <taxon>Prevotella</taxon>
    </lineage>
</organism>
<sequence>MKHLNLFAVGFAAFFAATPLQSKVYYVTTNGTNDGTSWEKAMGSLDDALAKATSGDEIWIAAGTYKPTQLIKTSKKNSRHIPLKNGVSIYGGFAGTEKNKEERMKVEDGEAYDYVNTTILSADDDVPDEWIRETNAENPYMFGWKVDNNIIPGTANNANHILYTKEEITAPVTIDGLTLKGANAMVYNVQCSGGAIYAVGDVTITNCRFIENSCYFTAEGNKYANGAAIYLIGKNNAKISGCYFERTYGHSPNTQAQGGAVYAENVDINDCFFLDCVALDAGGAIYNVGGTITDCLFEGCYAREGGAIYSTGLLRDNEIISSRGLIGGGIYNLGTAINNVVTNCFADYTLLGDDKGGAGGGVYNKGTFVGGLVYNCTSFNGGGIYTDGGKIINSTIQNNKTRKATTNANLDYSSNCNVATDIVNTINSNTVDKANFVAPTNFDGFTTNKDSIADILFASWELQMGSEFVDKGMPISIENYTEDIYGNNRIMGKSIDVGAAEFNPATFITPIKPESEGVKQNYYTLDGRYIGNTRPALPGIYVVQTVNKRKLLTVKKIFIK</sequence>
<dbReference type="PANTHER" id="PTHR11319">
    <property type="entry name" value="G PROTEIN-COUPLED RECEPTOR-RELATED"/>
    <property type="match status" value="1"/>
</dbReference>
<dbReference type="InterPro" id="IPR006626">
    <property type="entry name" value="PbH1"/>
</dbReference>
<accession>A0A379F0J3</accession>
<evidence type="ECO:0008006" key="3">
    <source>
        <dbReference type="Google" id="ProtNLM"/>
    </source>
</evidence>
<dbReference type="InterPro" id="IPR012334">
    <property type="entry name" value="Pectin_lyas_fold"/>
</dbReference>
<evidence type="ECO:0000313" key="2">
    <source>
        <dbReference type="Proteomes" id="UP000254235"/>
    </source>
</evidence>